<keyword evidence="1" id="KW-0378">Hydrolase</keyword>
<dbReference type="SUPFAM" id="SSF53187">
    <property type="entry name" value="Zn-dependent exopeptidases"/>
    <property type="match status" value="1"/>
</dbReference>
<evidence type="ECO:0000313" key="4">
    <source>
        <dbReference type="Proteomes" id="UP000604475"/>
    </source>
</evidence>
<dbReference type="InterPro" id="IPR050695">
    <property type="entry name" value="N-acetylmuramoyl_amidase_3"/>
</dbReference>
<evidence type="ECO:0000256" key="1">
    <source>
        <dbReference type="ARBA" id="ARBA00022801"/>
    </source>
</evidence>
<dbReference type="EMBL" id="JAEACQ010000239">
    <property type="protein sequence ID" value="MBL7629947.1"/>
    <property type="molecule type" value="Genomic_DNA"/>
</dbReference>
<proteinExistence type="predicted"/>
<dbReference type="Gene3D" id="3.40.630.40">
    <property type="entry name" value="Zn-dependent exopeptidases"/>
    <property type="match status" value="1"/>
</dbReference>
<protein>
    <submittedName>
        <fullName evidence="3">N-acetylmuramoyl-L-alanine amidase</fullName>
    </submittedName>
</protein>
<dbReference type="RefSeq" id="WP_203005494.1">
    <property type="nucleotide sequence ID" value="NZ_JADWYU010000128.1"/>
</dbReference>
<dbReference type="GO" id="GO:0009253">
    <property type="term" value="P:peptidoglycan catabolic process"/>
    <property type="evidence" value="ECO:0007669"/>
    <property type="project" value="InterPro"/>
</dbReference>
<feature type="domain" description="MurNAc-LAA" evidence="2">
    <location>
        <begin position="128"/>
        <end position="254"/>
    </location>
</feature>
<dbReference type="Proteomes" id="UP000604475">
    <property type="component" value="Unassembled WGS sequence"/>
</dbReference>
<sequence length="260" mass="26047">MGALGVVVGGATGGRGGGDGGGAAGHFPTAGAVAFPSADVRGRVVVLDPGHNGGNGAAAAQIARLVDAGGFQKECDTVGASTDDGYPEHAFTFDVANRAAALLRARGVTVVLTRTDDAGIGPCVDVRGRAAAEAHADLAVSIHADGGPPEGSGFHVIAPAHAPGAVNPGIVEPSARLAVRLRDTFAAATAEPPADYLRSQNGVVERSDLGGLNLSSAPKVFIECANMRNQADAARVTDPAWRQRAAEGIAAGILHFLAER</sequence>
<dbReference type="GO" id="GO:0030288">
    <property type="term" value="C:outer membrane-bounded periplasmic space"/>
    <property type="evidence" value="ECO:0007669"/>
    <property type="project" value="TreeGrafter"/>
</dbReference>
<dbReference type="SMART" id="SM00646">
    <property type="entry name" value="Ami_3"/>
    <property type="match status" value="1"/>
</dbReference>
<dbReference type="AlphaFoldDB" id="A0A937RGU4"/>
<dbReference type="GO" id="GO:0008745">
    <property type="term" value="F:N-acetylmuramoyl-L-alanine amidase activity"/>
    <property type="evidence" value="ECO:0007669"/>
    <property type="project" value="InterPro"/>
</dbReference>
<dbReference type="InterPro" id="IPR002508">
    <property type="entry name" value="MurNAc-LAA_cat"/>
</dbReference>
<dbReference type="CDD" id="cd02696">
    <property type="entry name" value="MurNAc-LAA"/>
    <property type="match status" value="1"/>
</dbReference>
<dbReference type="PANTHER" id="PTHR30404:SF0">
    <property type="entry name" value="N-ACETYLMURAMOYL-L-ALANINE AMIDASE AMIC"/>
    <property type="match status" value="1"/>
</dbReference>
<keyword evidence="4" id="KW-1185">Reference proteome</keyword>
<name>A0A937RGU4_9ACTN</name>
<dbReference type="Pfam" id="PF01520">
    <property type="entry name" value="Amidase_3"/>
    <property type="match status" value="1"/>
</dbReference>
<accession>A0A937RGU4</accession>
<dbReference type="PANTHER" id="PTHR30404">
    <property type="entry name" value="N-ACETYLMURAMOYL-L-ALANINE AMIDASE"/>
    <property type="match status" value="1"/>
</dbReference>
<reference evidence="3" key="1">
    <citation type="submission" date="2020-12" db="EMBL/GenBank/DDBJ databases">
        <title>Genomic characterization of non-nitrogen-fixing Frankia strains.</title>
        <authorList>
            <person name="Carlos-Shanley C."/>
            <person name="Guerra T."/>
            <person name="Hahn D."/>
        </authorList>
    </citation>
    <scope>NUCLEOTIDE SEQUENCE</scope>
    <source>
        <strain evidence="3">CN6</strain>
    </source>
</reference>
<comment type="caution">
    <text evidence="3">The sequence shown here is derived from an EMBL/GenBank/DDBJ whole genome shotgun (WGS) entry which is preliminary data.</text>
</comment>
<evidence type="ECO:0000259" key="2">
    <source>
        <dbReference type="SMART" id="SM00646"/>
    </source>
</evidence>
<organism evidence="3 4">
    <name type="scientific">Frankia nepalensis</name>
    <dbReference type="NCBI Taxonomy" id="1836974"/>
    <lineage>
        <taxon>Bacteria</taxon>
        <taxon>Bacillati</taxon>
        <taxon>Actinomycetota</taxon>
        <taxon>Actinomycetes</taxon>
        <taxon>Frankiales</taxon>
        <taxon>Frankiaceae</taxon>
        <taxon>Frankia</taxon>
    </lineage>
</organism>
<gene>
    <name evidence="3" type="ORF">I7412_22815</name>
</gene>
<evidence type="ECO:0000313" key="3">
    <source>
        <dbReference type="EMBL" id="MBL7629947.1"/>
    </source>
</evidence>